<dbReference type="InterPro" id="IPR006480">
    <property type="entry name" value="Phage_holin_4_1"/>
</dbReference>
<evidence type="ECO:0000256" key="5">
    <source>
        <dbReference type="ARBA" id="ARBA00023600"/>
    </source>
</evidence>
<proteinExistence type="inferred from homology"/>
<evidence type="ECO:0000313" key="7">
    <source>
        <dbReference type="EMBL" id="ATF25038.1"/>
    </source>
</evidence>
<dbReference type="KEGG" id="bths:CNY62_00845"/>
<dbReference type="GO" id="GO:0016020">
    <property type="term" value="C:membrane"/>
    <property type="evidence" value="ECO:0007669"/>
    <property type="project" value="UniProtKB-SubCell"/>
</dbReference>
<evidence type="ECO:0000256" key="2">
    <source>
        <dbReference type="ARBA" id="ARBA00022692"/>
    </source>
</evidence>
<dbReference type="NCBIfam" id="TIGR01593">
    <property type="entry name" value="holin_tox_secr"/>
    <property type="match status" value="1"/>
</dbReference>
<name>A0A291BUZ2_BROTH</name>
<evidence type="ECO:0000256" key="4">
    <source>
        <dbReference type="ARBA" id="ARBA00023136"/>
    </source>
</evidence>
<comment type="similarity">
    <text evidence="5">Belongs to the bacteriophage holin family. Cp-1 holin subfamily.</text>
</comment>
<protein>
    <submittedName>
        <fullName evidence="7">Holin</fullName>
    </submittedName>
</protein>
<feature type="transmembrane region" description="Helical" evidence="6">
    <location>
        <begin position="20"/>
        <end position="38"/>
    </location>
</feature>
<dbReference type="AlphaFoldDB" id="A0A291BUZ2"/>
<evidence type="ECO:0000256" key="1">
    <source>
        <dbReference type="ARBA" id="ARBA00004141"/>
    </source>
</evidence>
<comment type="subcellular location">
    <subcellularLocation>
        <location evidence="1">Membrane</location>
        <topology evidence="1">Multi-pass membrane protein</topology>
    </subcellularLocation>
</comment>
<gene>
    <name evidence="7" type="ORF">CNY62_00845</name>
</gene>
<keyword evidence="4 6" id="KW-0472">Membrane</keyword>
<evidence type="ECO:0000256" key="6">
    <source>
        <dbReference type="SAM" id="Phobius"/>
    </source>
</evidence>
<dbReference type="RefSeq" id="WP_096699175.1">
    <property type="nucleotide sequence ID" value="NZ_CP023483.1"/>
</dbReference>
<dbReference type="OrthoDB" id="88184at2"/>
<evidence type="ECO:0000256" key="3">
    <source>
        <dbReference type="ARBA" id="ARBA00022989"/>
    </source>
</evidence>
<keyword evidence="2 6" id="KW-0812">Transmembrane</keyword>
<keyword evidence="8" id="KW-1185">Reference proteome</keyword>
<reference evidence="7 8" key="1">
    <citation type="submission" date="2017-09" db="EMBL/GenBank/DDBJ databases">
        <title>Complete Genome Sequences of Two Strains of the Meat Spoilage Bacterium Brochothrix thermosphacta Isolated from Ground Chicken.</title>
        <authorList>
            <person name="Paoli G.C."/>
            <person name="Wijey C."/>
            <person name="Chen C.-Y."/>
            <person name="Nguyen L."/>
            <person name="Yan X."/>
            <person name="Irwin P.L."/>
        </authorList>
    </citation>
    <scope>NUCLEOTIDE SEQUENCE [LARGE SCALE GENOMIC DNA]</scope>
    <source>
        <strain evidence="7 8">BI</strain>
    </source>
</reference>
<keyword evidence="3 6" id="KW-1133">Transmembrane helix</keyword>
<sequence length="132" mass="14829">MEQINIYFQGVNHFLFGEARFLHLLIYVIAIDIVLGMLKGIKLHSFKSSYSIEGFTKKFGMIVLVMIANIMAQIMPEMTWIVAGTIVFLIANEIGSIVENLSLLGVPIPDFITDKLAVLRNSKVDKDGRIKK</sequence>
<dbReference type="Proteomes" id="UP000243591">
    <property type="component" value="Chromosome"/>
</dbReference>
<dbReference type="EMBL" id="CP023483">
    <property type="protein sequence ID" value="ATF25038.1"/>
    <property type="molecule type" value="Genomic_DNA"/>
</dbReference>
<organism evidence="7 8">
    <name type="scientific">Brochothrix thermosphacta</name>
    <name type="common">Microbacterium thermosphactum</name>
    <dbReference type="NCBI Taxonomy" id="2756"/>
    <lineage>
        <taxon>Bacteria</taxon>
        <taxon>Bacillati</taxon>
        <taxon>Bacillota</taxon>
        <taxon>Bacilli</taxon>
        <taxon>Bacillales</taxon>
        <taxon>Listeriaceae</taxon>
        <taxon>Brochothrix</taxon>
    </lineage>
</organism>
<accession>A0A291BUZ2</accession>
<evidence type="ECO:0000313" key="8">
    <source>
        <dbReference type="Proteomes" id="UP000243591"/>
    </source>
</evidence>
<dbReference type="Pfam" id="PF05105">
    <property type="entry name" value="Phage_holin_4_1"/>
    <property type="match status" value="1"/>
</dbReference>
<feature type="transmembrane region" description="Helical" evidence="6">
    <location>
        <begin position="59"/>
        <end position="75"/>
    </location>
</feature>